<keyword evidence="1" id="KW-0805">Transcription regulation</keyword>
<dbReference type="InterPro" id="IPR000524">
    <property type="entry name" value="Tscrpt_reg_HTH_GntR"/>
</dbReference>
<dbReference type="Gene3D" id="1.10.10.10">
    <property type="entry name" value="Winged helix-like DNA-binding domain superfamily/Winged helix DNA-binding domain"/>
    <property type="match status" value="1"/>
</dbReference>
<evidence type="ECO:0000256" key="2">
    <source>
        <dbReference type="ARBA" id="ARBA00023125"/>
    </source>
</evidence>
<evidence type="ECO:0000313" key="7">
    <source>
        <dbReference type="Proteomes" id="UP000052268"/>
    </source>
</evidence>
<sequence>MLESVDSDVYLAVLRRIQSGEMAMDDRIVDSQLAVEFSLSRMPVRQALLRLVHEGYLVGTTRGFVLPRLSPQDIEEIFEVRLLIEPRAAASACQVLVENDITALRTAFSDAQQAVLSKNADAMMGANERFRQVWLQAVPNRRLAASIRRHVDHVQIVRRATVVDGPTQQLILTLLAALLIGFEKRDALQVFDATVQFVARARECFFAAPAVLERGQDAA</sequence>
<proteinExistence type="predicted"/>
<dbReference type="SMART" id="SM00895">
    <property type="entry name" value="FCD"/>
    <property type="match status" value="1"/>
</dbReference>
<dbReference type="SUPFAM" id="SSF48008">
    <property type="entry name" value="GntR ligand-binding domain-like"/>
    <property type="match status" value="1"/>
</dbReference>
<feature type="domain" description="GntR C-terminal" evidence="5">
    <location>
        <begin position="76"/>
        <end position="200"/>
    </location>
</feature>
<name>A0A0J7XPM1_9SPHN</name>
<dbReference type="Pfam" id="PF07729">
    <property type="entry name" value="FCD"/>
    <property type="match status" value="1"/>
</dbReference>
<gene>
    <name evidence="6" type="ORF">V474_23080</name>
</gene>
<dbReference type="PANTHER" id="PTHR43537:SF24">
    <property type="entry name" value="GLUCONATE OPERON TRANSCRIPTIONAL REPRESSOR"/>
    <property type="match status" value="1"/>
</dbReference>
<dbReference type="GO" id="GO:0003700">
    <property type="term" value="F:DNA-binding transcription factor activity"/>
    <property type="evidence" value="ECO:0007669"/>
    <property type="project" value="InterPro"/>
</dbReference>
<comment type="caution">
    <text evidence="6">The sequence shown here is derived from an EMBL/GenBank/DDBJ whole genome shotgun (WGS) entry which is preliminary data.</text>
</comment>
<dbReference type="Pfam" id="PF00392">
    <property type="entry name" value="GntR"/>
    <property type="match status" value="1"/>
</dbReference>
<evidence type="ECO:0000256" key="3">
    <source>
        <dbReference type="ARBA" id="ARBA00023163"/>
    </source>
</evidence>
<feature type="domain" description="HTH gntR-type" evidence="4">
    <location>
        <begin position="9"/>
        <end position="65"/>
    </location>
</feature>
<dbReference type="Proteomes" id="UP000052268">
    <property type="component" value="Unassembled WGS sequence"/>
</dbReference>
<evidence type="ECO:0000313" key="6">
    <source>
        <dbReference type="EMBL" id="KMS53559.1"/>
    </source>
</evidence>
<dbReference type="GO" id="GO:0003677">
    <property type="term" value="F:DNA binding"/>
    <property type="evidence" value="ECO:0007669"/>
    <property type="project" value="UniProtKB-KW"/>
</dbReference>
<accession>A0A0J7XPM1</accession>
<organism evidence="6 7">
    <name type="scientific">Novosphingobium barchaimii LL02</name>
    <dbReference type="NCBI Taxonomy" id="1114963"/>
    <lineage>
        <taxon>Bacteria</taxon>
        <taxon>Pseudomonadati</taxon>
        <taxon>Pseudomonadota</taxon>
        <taxon>Alphaproteobacteria</taxon>
        <taxon>Sphingomonadales</taxon>
        <taxon>Sphingomonadaceae</taxon>
        <taxon>Novosphingobium</taxon>
    </lineage>
</organism>
<evidence type="ECO:0000259" key="5">
    <source>
        <dbReference type="SMART" id="SM00895"/>
    </source>
</evidence>
<keyword evidence="3" id="KW-0804">Transcription</keyword>
<dbReference type="PANTHER" id="PTHR43537">
    <property type="entry name" value="TRANSCRIPTIONAL REGULATOR, GNTR FAMILY"/>
    <property type="match status" value="1"/>
</dbReference>
<dbReference type="AlphaFoldDB" id="A0A0J7XPM1"/>
<keyword evidence="7" id="KW-1185">Reference proteome</keyword>
<dbReference type="InterPro" id="IPR036390">
    <property type="entry name" value="WH_DNA-bd_sf"/>
</dbReference>
<protein>
    <submittedName>
        <fullName evidence="6">GntR family transcriptional regulator</fullName>
    </submittedName>
</protein>
<keyword evidence="2" id="KW-0238">DNA-binding</keyword>
<dbReference type="InterPro" id="IPR008920">
    <property type="entry name" value="TF_FadR/GntR_C"/>
</dbReference>
<dbReference type="Gene3D" id="1.20.120.530">
    <property type="entry name" value="GntR ligand-binding domain-like"/>
    <property type="match status" value="1"/>
</dbReference>
<evidence type="ECO:0000259" key="4">
    <source>
        <dbReference type="SMART" id="SM00345"/>
    </source>
</evidence>
<dbReference type="PATRIC" id="fig|1114963.3.peg.3455"/>
<reference evidence="6 7" key="1">
    <citation type="journal article" date="2015" name="G3 (Bethesda)">
        <title>Insights into Ongoing Evolution of the Hexachlorocyclohexane Catabolic Pathway from Comparative Genomics of Ten Sphingomonadaceae Strains.</title>
        <authorList>
            <person name="Pearce S.L."/>
            <person name="Oakeshott J.G."/>
            <person name="Pandey G."/>
        </authorList>
    </citation>
    <scope>NUCLEOTIDE SEQUENCE [LARGE SCALE GENOMIC DNA]</scope>
    <source>
        <strain evidence="6 7">LL02</strain>
    </source>
</reference>
<dbReference type="InterPro" id="IPR011711">
    <property type="entry name" value="GntR_C"/>
</dbReference>
<dbReference type="EMBL" id="JACU01000007">
    <property type="protein sequence ID" value="KMS53559.1"/>
    <property type="molecule type" value="Genomic_DNA"/>
</dbReference>
<evidence type="ECO:0000256" key="1">
    <source>
        <dbReference type="ARBA" id="ARBA00023015"/>
    </source>
</evidence>
<dbReference type="SMART" id="SM00345">
    <property type="entry name" value="HTH_GNTR"/>
    <property type="match status" value="1"/>
</dbReference>
<dbReference type="InterPro" id="IPR036388">
    <property type="entry name" value="WH-like_DNA-bd_sf"/>
</dbReference>
<dbReference type="SUPFAM" id="SSF46785">
    <property type="entry name" value="Winged helix' DNA-binding domain"/>
    <property type="match status" value="1"/>
</dbReference>